<evidence type="ECO:0000256" key="1">
    <source>
        <dbReference type="SAM" id="MobiDB-lite"/>
    </source>
</evidence>
<organism evidence="2 3">
    <name type="scientific">Araneus ventricosus</name>
    <name type="common">Orbweaver spider</name>
    <name type="synonym">Epeira ventricosa</name>
    <dbReference type="NCBI Taxonomy" id="182803"/>
    <lineage>
        <taxon>Eukaryota</taxon>
        <taxon>Metazoa</taxon>
        <taxon>Ecdysozoa</taxon>
        <taxon>Arthropoda</taxon>
        <taxon>Chelicerata</taxon>
        <taxon>Arachnida</taxon>
        <taxon>Araneae</taxon>
        <taxon>Araneomorphae</taxon>
        <taxon>Entelegynae</taxon>
        <taxon>Araneoidea</taxon>
        <taxon>Araneidae</taxon>
        <taxon>Araneus</taxon>
    </lineage>
</organism>
<evidence type="ECO:0000313" key="2">
    <source>
        <dbReference type="EMBL" id="GBM17740.1"/>
    </source>
</evidence>
<dbReference type="AlphaFoldDB" id="A0A4Y2DLN7"/>
<comment type="caution">
    <text evidence="2">The sequence shown here is derived from an EMBL/GenBank/DDBJ whole genome shotgun (WGS) entry which is preliminary data.</text>
</comment>
<protein>
    <submittedName>
        <fullName evidence="2">Uncharacterized protein</fullName>
    </submittedName>
</protein>
<keyword evidence="3" id="KW-1185">Reference proteome</keyword>
<accession>A0A4Y2DLN7</accession>
<dbReference type="EMBL" id="BGPR01000393">
    <property type="protein sequence ID" value="GBM17740.1"/>
    <property type="molecule type" value="Genomic_DNA"/>
</dbReference>
<reference evidence="2 3" key="1">
    <citation type="journal article" date="2019" name="Sci. Rep.">
        <title>Orb-weaving spider Araneus ventricosus genome elucidates the spidroin gene catalogue.</title>
        <authorList>
            <person name="Kono N."/>
            <person name="Nakamura H."/>
            <person name="Ohtoshi R."/>
            <person name="Moran D.A.P."/>
            <person name="Shinohara A."/>
            <person name="Yoshida Y."/>
            <person name="Fujiwara M."/>
            <person name="Mori M."/>
            <person name="Tomita M."/>
            <person name="Arakawa K."/>
        </authorList>
    </citation>
    <scope>NUCLEOTIDE SEQUENCE [LARGE SCALE GENOMIC DNA]</scope>
</reference>
<sequence>MTGEYSTTPIAALQVIEGITPLYIKSQMESILVRVGRLRSYLYRLRLHHSDICACGEKGDTLYYATSCHLFIFTKLRAEHTLIGRKNLLLNKLSRIKMAKLMSFLTDDEDLIKQQPDATSSADYDPDFSPSPIPHTDRPRPSRCPIPRTVIRSSYKFLKAVNFWGLS</sequence>
<dbReference type="Proteomes" id="UP000499080">
    <property type="component" value="Unassembled WGS sequence"/>
</dbReference>
<gene>
    <name evidence="2" type="ORF">AVEN_56050_1</name>
</gene>
<feature type="region of interest" description="Disordered" evidence="1">
    <location>
        <begin position="117"/>
        <end position="146"/>
    </location>
</feature>
<evidence type="ECO:0000313" key="3">
    <source>
        <dbReference type="Proteomes" id="UP000499080"/>
    </source>
</evidence>
<proteinExistence type="predicted"/>
<name>A0A4Y2DLN7_ARAVE</name>